<accession>A0A2P6RC16</accession>
<evidence type="ECO:0008006" key="3">
    <source>
        <dbReference type="Google" id="ProtNLM"/>
    </source>
</evidence>
<reference evidence="1 2" key="1">
    <citation type="journal article" date="2018" name="Nat. Genet.">
        <title>The Rosa genome provides new insights in the design of modern roses.</title>
        <authorList>
            <person name="Bendahmane M."/>
        </authorList>
    </citation>
    <scope>NUCLEOTIDE SEQUENCE [LARGE SCALE GENOMIC DNA]</scope>
    <source>
        <strain evidence="2">cv. Old Blush</strain>
    </source>
</reference>
<name>A0A2P6RC16_ROSCH</name>
<proteinExistence type="predicted"/>
<sequence>MQAQLDEIWYLQMNIGSFTDDLVPAVVSLLRGTPNLCTLYMCYKPTSLDPKSNTSGFDMEYWKKQNLDFISQVQDVTIELSAGFNGIELARYVLEHAESLEKMVIRYLTRESNVRRKLKNSNMISNAAVTFEKYESSVNPFW</sequence>
<protein>
    <recommendedName>
        <fullName evidence="3">FBD domain-containing protein</fullName>
    </recommendedName>
</protein>
<keyword evidence="2" id="KW-1185">Reference proteome</keyword>
<dbReference type="EMBL" id="PDCK01000041">
    <property type="protein sequence ID" value="PRQ43967.1"/>
    <property type="molecule type" value="Genomic_DNA"/>
</dbReference>
<organism evidence="1 2">
    <name type="scientific">Rosa chinensis</name>
    <name type="common">China rose</name>
    <dbReference type="NCBI Taxonomy" id="74649"/>
    <lineage>
        <taxon>Eukaryota</taxon>
        <taxon>Viridiplantae</taxon>
        <taxon>Streptophyta</taxon>
        <taxon>Embryophyta</taxon>
        <taxon>Tracheophyta</taxon>
        <taxon>Spermatophyta</taxon>
        <taxon>Magnoliopsida</taxon>
        <taxon>eudicotyledons</taxon>
        <taxon>Gunneridae</taxon>
        <taxon>Pentapetalae</taxon>
        <taxon>rosids</taxon>
        <taxon>fabids</taxon>
        <taxon>Rosales</taxon>
        <taxon>Rosaceae</taxon>
        <taxon>Rosoideae</taxon>
        <taxon>Rosoideae incertae sedis</taxon>
        <taxon>Rosa</taxon>
    </lineage>
</organism>
<dbReference type="Gramene" id="PRQ43967">
    <property type="protein sequence ID" value="PRQ43967"/>
    <property type="gene ID" value="RchiOBHm_Chr3g0474021"/>
</dbReference>
<comment type="caution">
    <text evidence="1">The sequence shown here is derived from an EMBL/GenBank/DDBJ whole genome shotgun (WGS) entry which is preliminary data.</text>
</comment>
<dbReference type="AlphaFoldDB" id="A0A2P6RC16"/>
<gene>
    <name evidence="1" type="ORF">RchiOBHm_Chr3g0474021</name>
</gene>
<evidence type="ECO:0000313" key="1">
    <source>
        <dbReference type="EMBL" id="PRQ43967.1"/>
    </source>
</evidence>
<dbReference type="OMA" id="NEIGFAR"/>
<dbReference type="Proteomes" id="UP000238479">
    <property type="component" value="Chromosome 3"/>
</dbReference>
<evidence type="ECO:0000313" key="2">
    <source>
        <dbReference type="Proteomes" id="UP000238479"/>
    </source>
</evidence>